<dbReference type="STRING" id="768679.TTX_0709"/>
<dbReference type="eggNOG" id="arCOG01737">
    <property type="taxonomic scope" value="Archaea"/>
</dbReference>
<dbReference type="HOGENOM" id="CLU_1691602_0_0_2"/>
<proteinExistence type="predicted"/>
<dbReference type="AlphaFoldDB" id="G4RP71"/>
<organism evidence="1 2">
    <name type="scientific">Thermoproteus tenax (strain ATCC 35583 / DSM 2078 / JCM 9277 / NBRC 100435 / Kra 1)</name>
    <dbReference type="NCBI Taxonomy" id="768679"/>
    <lineage>
        <taxon>Archaea</taxon>
        <taxon>Thermoproteota</taxon>
        <taxon>Thermoprotei</taxon>
        <taxon>Thermoproteales</taxon>
        <taxon>Thermoproteaceae</taxon>
        <taxon>Thermoproteus</taxon>
    </lineage>
</organism>
<name>G4RP71_THETK</name>
<dbReference type="Gene3D" id="3.90.1140.10">
    <property type="entry name" value="Cyclic phosphodiesterase"/>
    <property type="match status" value="1"/>
</dbReference>
<dbReference type="Pfam" id="PF13563">
    <property type="entry name" value="2_5_RNA_ligase2"/>
    <property type="match status" value="1"/>
</dbReference>
<dbReference type="Proteomes" id="UP000002654">
    <property type="component" value="Chromosome"/>
</dbReference>
<dbReference type="SUPFAM" id="SSF55144">
    <property type="entry name" value="LigT-like"/>
    <property type="match status" value="1"/>
</dbReference>
<keyword evidence="2" id="KW-1185">Reference proteome</keyword>
<protein>
    <submittedName>
        <fullName evidence="1">2'-5' RNA ligase related enzyme</fullName>
    </submittedName>
</protein>
<dbReference type="GO" id="GO:0016874">
    <property type="term" value="F:ligase activity"/>
    <property type="evidence" value="ECO:0007669"/>
    <property type="project" value="UniProtKB-KW"/>
</dbReference>
<sequence>MEGFRPVKPHITLLKLRRPIETTVSARRFLATLGEVVILPSRSKPRFIALEAKPYSDFLSLRRALEVAVGGSLEERYIEFRPHATLYSVRLKRPSEDELEPALREAASLRGFSFEVREVHLVDTTGGEYKSLRSIKLA</sequence>
<evidence type="ECO:0000313" key="2">
    <source>
        <dbReference type="Proteomes" id="UP000002654"/>
    </source>
</evidence>
<keyword evidence="1" id="KW-0436">Ligase</keyword>
<dbReference type="InterPro" id="IPR009097">
    <property type="entry name" value="Cyclic_Pdiesterase"/>
</dbReference>
<dbReference type="KEGG" id="ttn:TTX_0709"/>
<dbReference type="EMBL" id="FN869859">
    <property type="protein sequence ID" value="CCC81366.1"/>
    <property type="molecule type" value="Genomic_DNA"/>
</dbReference>
<reference evidence="1 2" key="1">
    <citation type="journal article" date="2011" name="PLoS ONE">
        <title>The complete genome sequence of Thermoproteus tenax: a physiologically versatile member of the Crenarchaeota.</title>
        <authorList>
            <person name="Siebers B."/>
            <person name="Zaparty M."/>
            <person name="Raddatz G."/>
            <person name="Tjaden B."/>
            <person name="Albers S.V."/>
            <person name="Bell S.D."/>
            <person name="Blombach F."/>
            <person name="Kletzin A."/>
            <person name="Kyrpides N."/>
            <person name="Lanz C."/>
            <person name="Plagens A."/>
            <person name="Rampp M."/>
            <person name="Rosinus A."/>
            <person name="von Jan M."/>
            <person name="Makarova K.S."/>
            <person name="Klenk H.P."/>
            <person name="Schuster S.C."/>
            <person name="Hensel R."/>
        </authorList>
    </citation>
    <scope>NUCLEOTIDE SEQUENCE [LARGE SCALE GENOMIC DNA]</scope>
    <source>
        <strain evidence="2">ATCC 35583 / DSM 2078 / JCM 9277 / NBRC 100435 / Kra 1</strain>
    </source>
</reference>
<gene>
    <name evidence="1" type="ordered locus">TTX_0709</name>
</gene>
<dbReference type="PaxDb" id="768679-TTX_0709"/>
<dbReference type="PATRIC" id="fig|768679.9.peg.720"/>
<accession>G4RP71</accession>
<evidence type="ECO:0000313" key="1">
    <source>
        <dbReference type="EMBL" id="CCC81366.1"/>
    </source>
</evidence>